<proteinExistence type="predicted"/>
<name>A0A024GNB3_9STRA</name>
<accession>A0A024GNB3</accession>
<dbReference type="InterPro" id="IPR048869">
    <property type="entry name" value="OCRL-1_2_ASH"/>
</dbReference>
<dbReference type="PANTHER" id="PTHR11200">
    <property type="entry name" value="INOSITOL 5-PHOSPHATASE"/>
    <property type="match status" value="1"/>
</dbReference>
<evidence type="ECO:0000256" key="3">
    <source>
        <dbReference type="ARBA" id="ARBA00022753"/>
    </source>
</evidence>
<comment type="caution">
    <text evidence="7">The sequence shown here is derived from an EMBL/GenBank/DDBJ whole genome shotgun (WGS) entry which is preliminary data.</text>
</comment>
<dbReference type="GO" id="GO:0007165">
    <property type="term" value="P:signal transduction"/>
    <property type="evidence" value="ECO:0007669"/>
    <property type="project" value="InterPro"/>
</dbReference>
<dbReference type="GO" id="GO:0046856">
    <property type="term" value="P:phosphatidylinositol dephosphorylation"/>
    <property type="evidence" value="ECO:0007669"/>
    <property type="project" value="InterPro"/>
</dbReference>
<evidence type="ECO:0000256" key="2">
    <source>
        <dbReference type="ARBA" id="ARBA00004580"/>
    </source>
</evidence>
<dbReference type="InterPro" id="IPR000198">
    <property type="entry name" value="RhoGAP_dom"/>
</dbReference>
<dbReference type="PROSITE" id="PS50238">
    <property type="entry name" value="RHOGAP"/>
    <property type="match status" value="1"/>
</dbReference>
<dbReference type="PANTHER" id="PTHR11200:SF300">
    <property type="entry name" value="TYPE II INOSITOL 1,4,5-TRISPHOSPHATE 5-PHOSPHATASE"/>
    <property type="match status" value="1"/>
</dbReference>
<dbReference type="InterPro" id="IPR013783">
    <property type="entry name" value="Ig-like_fold"/>
</dbReference>
<dbReference type="InterPro" id="IPR036691">
    <property type="entry name" value="Endo/exonu/phosph_ase_sf"/>
</dbReference>
<dbReference type="GO" id="GO:0004439">
    <property type="term" value="F:phosphatidylinositol-4,5-bisphosphate 5-phosphatase activity"/>
    <property type="evidence" value="ECO:0007669"/>
    <property type="project" value="TreeGrafter"/>
</dbReference>
<dbReference type="InterPro" id="IPR046985">
    <property type="entry name" value="IP5"/>
</dbReference>
<dbReference type="InterPro" id="IPR000300">
    <property type="entry name" value="IPPc"/>
</dbReference>
<dbReference type="Proteomes" id="UP000053237">
    <property type="component" value="Unassembled WGS sequence"/>
</dbReference>
<feature type="domain" description="Rho-GAP" evidence="6">
    <location>
        <begin position="623"/>
        <end position="798"/>
    </location>
</feature>
<evidence type="ECO:0000313" key="7">
    <source>
        <dbReference type="EMBL" id="CCI48278.1"/>
    </source>
</evidence>
<feature type="compositionally biased region" description="Polar residues" evidence="5">
    <location>
        <begin position="16"/>
        <end position="35"/>
    </location>
</feature>
<evidence type="ECO:0000313" key="8">
    <source>
        <dbReference type="Proteomes" id="UP000053237"/>
    </source>
</evidence>
<dbReference type="OrthoDB" id="7862313at2759"/>
<dbReference type="STRING" id="65357.A0A024GNB3"/>
<evidence type="ECO:0000256" key="5">
    <source>
        <dbReference type="SAM" id="MobiDB-lite"/>
    </source>
</evidence>
<sequence>MHVASDETDSIRVEKSQNTNEVMDVRCSSQKSTEWNPMHKSSSSAPNSDNSDLSTISSSSYSLLPTVGDAVLAADGRYHNPVVMSFIRDDWIKQQLHLRESTYTCFHDTIVVVGTWNVNAKKPLALTEAHKIAQWIRGSRHANEPFSPDIVAIGLQEIVDLNAVNVVVNNHSVQRSLAWEETILHALNTQFESENQYKPVMEKHLVGISLLVFVKKVHWDHVKEVAGATAGVGIMGMMGNKGGAAIRMSFYDSSLCFVCSHLAAHRDNIAGRNADYHNILSKADFEKENEHFVFKNETATQFFSREPSILHHDFVFWAGDLNYRITDDISTEECLQLAESSQFCERLLPRDQLSIERKRGNVFYGFEEASINFPPTYKFQAGTNRYDRRPEKKIRAPAWCDRVLWKSKCPTHVKNVKYDAMMDLDISDHKPVHAHFTVKIKQQIEAKKQAVTKEIIYQLDRWENENMPKVVMLHHAAEDSPFSDKTLSRSLLQCTGVFQFTNVQFQVPQHKRFVLENIGNVVAHFRFIPKLEDTRICKNWISVTPSYGMILPTESVEIRMDTMVDIDAAQKLAEGSESLEDTLILRVENGRDFFLAISGDYQMSCFGCSIEQLVQYNEPIRRAQLTKVTCDAHHQQIPKELWRMIDDLYQFSLSEKNLFVETGNPVEIQALREALDTGCAFPPHTAPSMAEVLLTFLQSLNGNVIREEHLLHAYANGHGNIAQTCRQLLHALPPLRYNLFIYILAFMKEVLVHQQSNMLTPEKLSYVFSRSLVAQYRPRAYRQDSIPSGMVTSASTSTFTATNTSDSVDLLEFQDIRVPSSTRSTHSNASSNTTGPSSSSSAHKDTAMIPLAGDPLPVVSDIIPLEESLRRNAREQEQAQQESAIRAGKMDKLLVYFLTTKIA</sequence>
<dbReference type="Gene3D" id="1.10.555.10">
    <property type="entry name" value="Rho GTPase activation protein"/>
    <property type="match status" value="1"/>
</dbReference>
<keyword evidence="4" id="KW-0968">Cytoplasmic vesicle</keyword>
<feature type="region of interest" description="Disordered" evidence="5">
    <location>
        <begin position="1"/>
        <end position="53"/>
    </location>
</feature>
<feature type="compositionally biased region" description="Low complexity" evidence="5">
    <location>
        <begin position="820"/>
        <end position="841"/>
    </location>
</feature>
<dbReference type="SMART" id="SM00128">
    <property type="entry name" value="IPPc"/>
    <property type="match status" value="1"/>
</dbReference>
<dbReference type="Gene3D" id="2.60.40.10">
    <property type="entry name" value="Immunoglobulins"/>
    <property type="match status" value="1"/>
</dbReference>
<dbReference type="InParanoid" id="A0A024GNB3"/>
<dbReference type="Pfam" id="PF22669">
    <property type="entry name" value="Exo_endo_phos2"/>
    <property type="match status" value="1"/>
</dbReference>
<dbReference type="InterPro" id="IPR008936">
    <property type="entry name" value="Rho_GTPase_activation_prot"/>
</dbReference>
<protein>
    <recommendedName>
        <fullName evidence="6">Rho-GAP domain-containing protein</fullName>
    </recommendedName>
</protein>
<keyword evidence="3" id="KW-0967">Endosome</keyword>
<evidence type="ECO:0000256" key="1">
    <source>
        <dbReference type="ARBA" id="ARBA00004146"/>
    </source>
</evidence>
<dbReference type="GO" id="GO:0031901">
    <property type="term" value="C:early endosome membrane"/>
    <property type="evidence" value="ECO:0007669"/>
    <property type="project" value="UniProtKB-SubCell"/>
</dbReference>
<feature type="compositionally biased region" description="Low complexity" evidence="5">
    <location>
        <begin position="41"/>
        <end position="53"/>
    </location>
</feature>
<dbReference type="Gene3D" id="3.60.10.10">
    <property type="entry name" value="Endonuclease/exonuclease/phosphatase"/>
    <property type="match status" value="1"/>
</dbReference>
<dbReference type="Pfam" id="PF21310">
    <property type="entry name" value="OCRL-like_ASH"/>
    <property type="match status" value="1"/>
</dbReference>
<evidence type="ECO:0000256" key="4">
    <source>
        <dbReference type="ARBA" id="ARBA00023329"/>
    </source>
</evidence>
<dbReference type="AlphaFoldDB" id="A0A024GNB3"/>
<gene>
    <name evidence="7" type="ORF">BN9_093510</name>
</gene>
<dbReference type="SUPFAM" id="SSF56219">
    <property type="entry name" value="DNase I-like"/>
    <property type="match status" value="1"/>
</dbReference>
<evidence type="ECO:0000259" key="6">
    <source>
        <dbReference type="PROSITE" id="PS50238"/>
    </source>
</evidence>
<dbReference type="SMART" id="SM00324">
    <property type="entry name" value="RhoGAP"/>
    <property type="match status" value="1"/>
</dbReference>
<keyword evidence="8" id="KW-1185">Reference proteome</keyword>
<dbReference type="Pfam" id="PF00620">
    <property type="entry name" value="RhoGAP"/>
    <property type="match status" value="1"/>
</dbReference>
<reference evidence="7 8" key="1">
    <citation type="submission" date="2012-05" db="EMBL/GenBank/DDBJ databases">
        <title>Recombination and specialization in a pathogen metapopulation.</title>
        <authorList>
            <person name="Gardiner A."/>
            <person name="Kemen E."/>
            <person name="Schultz-Larsen T."/>
            <person name="MacLean D."/>
            <person name="Van Oosterhout C."/>
            <person name="Jones J.D.G."/>
        </authorList>
    </citation>
    <scope>NUCLEOTIDE SEQUENCE [LARGE SCALE GENOMIC DNA]</scope>
    <source>
        <strain evidence="7 8">Ac Nc2</strain>
    </source>
</reference>
<organism evidence="7 8">
    <name type="scientific">Albugo candida</name>
    <dbReference type="NCBI Taxonomy" id="65357"/>
    <lineage>
        <taxon>Eukaryota</taxon>
        <taxon>Sar</taxon>
        <taxon>Stramenopiles</taxon>
        <taxon>Oomycota</taxon>
        <taxon>Peronosporomycetes</taxon>
        <taxon>Albuginales</taxon>
        <taxon>Albuginaceae</taxon>
        <taxon>Albugo</taxon>
    </lineage>
</organism>
<feature type="region of interest" description="Disordered" evidence="5">
    <location>
        <begin position="819"/>
        <end position="850"/>
    </location>
</feature>
<dbReference type="SUPFAM" id="SSF48350">
    <property type="entry name" value="GTPase activation domain, GAP"/>
    <property type="match status" value="1"/>
</dbReference>
<dbReference type="FunFam" id="2.60.40.10:FF:000132">
    <property type="entry name" value="Inositol polyphosphate 5-phosphatase OCRL-1 isoform b"/>
    <property type="match status" value="1"/>
</dbReference>
<comment type="subcellular location">
    <subcellularLocation>
        <location evidence="2">Cytoplasmic vesicle</location>
        <location evidence="2">Phagosome membrane</location>
    </subcellularLocation>
    <subcellularLocation>
        <location evidence="1">Early endosome membrane</location>
    </subcellularLocation>
</comment>
<dbReference type="GO" id="GO:0030670">
    <property type="term" value="C:phagocytic vesicle membrane"/>
    <property type="evidence" value="ECO:0007669"/>
    <property type="project" value="UniProtKB-SubCell"/>
</dbReference>
<dbReference type="EMBL" id="CAIX01000213">
    <property type="protein sequence ID" value="CCI48278.1"/>
    <property type="molecule type" value="Genomic_DNA"/>
</dbReference>